<reference evidence="1 2" key="2">
    <citation type="submission" date="2017-09" db="EMBL/GenBank/DDBJ databases">
        <title>Extensive intraspecific genome diversity in a model arbuscular mycorrhizal fungus.</title>
        <authorList>
            <person name="Chen E.C."/>
            <person name="Morin E."/>
            <person name="Beaudet D."/>
            <person name="Noel J."/>
            <person name="Ndikumana S."/>
            <person name="Charron P."/>
            <person name="St-Onge C."/>
            <person name="Giorgi J."/>
            <person name="Grigoriev I.V."/>
            <person name="Roux C."/>
            <person name="Martin F.M."/>
            <person name="Corradi N."/>
        </authorList>
    </citation>
    <scope>NUCLEOTIDE SEQUENCE [LARGE SCALE GENOMIC DNA]</scope>
    <source>
        <strain evidence="1 2">A5</strain>
    </source>
</reference>
<accession>A0A2N0NM49</accession>
<gene>
    <name evidence="1" type="ORF">RhiirA5_367983</name>
</gene>
<dbReference type="VEuPathDB" id="FungiDB:RhiirFUN_021931"/>
<name>A0A2N0NM49_9GLOM</name>
<dbReference type="VEuPathDB" id="FungiDB:FUN_010086"/>
<sequence length="191" mass="20896">MFARRKFCAADVTNSRIRFVVSSRCGLCCSSYGFGVGVCQVHQKDVELRSSIGIFEFEGTSGTLSAVVRDKISDQIGILPSCLCETTTTPKHTGIDTAYCTFTNTNRTLCPNKCSVLPEEFKKVNLPGNTCINCFYKCAEFDNDIDDCNIFKVGRATGLTLGNLLPIGVAVSIDLTNKSIKYAKEQDKMPT</sequence>
<dbReference type="EMBL" id="LLXJ01004573">
    <property type="protein sequence ID" value="PKB95662.1"/>
    <property type="molecule type" value="Genomic_DNA"/>
</dbReference>
<evidence type="ECO:0000313" key="1">
    <source>
        <dbReference type="EMBL" id="PKB95662.1"/>
    </source>
</evidence>
<comment type="caution">
    <text evidence="1">The sequence shown here is derived from an EMBL/GenBank/DDBJ whole genome shotgun (WGS) entry which is preliminary data.</text>
</comment>
<dbReference type="Proteomes" id="UP000232722">
    <property type="component" value="Unassembled WGS sequence"/>
</dbReference>
<evidence type="ECO:0000313" key="2">
    <source>
        <dbReference type="Proteomes" id="UP000232722"/>
    </source>
</evidence>
<protein>
    <submittedName>
        <fullName evidence="1">Uncharacterized protein</fullName>
    </submittedName>
</protein>
<proteinExistence type="predicted"/>
<organism evidence="1 2">
    <name type="scientific">Rhizophagus irregularis</name>
    <dbReference type="NCBI Taxonomy" id="588596"/>
    <lineage>
        <taxon>Eukaryota</taxon>
        <taxon>Fungi</taxon>
        <taxon>Fungi incertae sedis</taxon>
        <taxon>Mucoromycota</taxon>
        <taxon>Glomeromycotina</taxon>
        <taxon>Glomeromycetes</taxon>
        <taxon>Glomerales</taxon>
        <taxon>Glomeraceae</taxon>
        <taxon>Rhizophagus</taxon>
    </lineage>
</organism>
<reference evidence="1 2" key="1">
    <citation type="submission" date="2016-04" db="EMBL/GenBank/DDBJ databases">
        <title>Genome analyses suggest a sexual origin of heterokaryosis in a supposedly ancient asexual fungus.</title>
        <authorList>
            <person name="Ropars J."/>
            <person name="Sedzielewska K."/>
            <person name="Noel J."/>
            <person name="Charron P."/>
            <person name="Farinelli L."/>
            <person name="Marton T."/>
            <person name="Kruger M."/>
            <person name="Pelin A."/>
            <person name="Brachmann A."/>
            <person name="Corradi N."/>
        </authorList>
    </citation>
    <scope>NUCLEOTIDE SEQUENCE [LARGE SCALE GENOMIC DNA]</scope>
    <source>
        <strain evidence="1 2">A5</strain>
    </source>
</reference>
<feature type="non-terminal residue" evidence="1">
    <location>
        <position position="191"/>
    </location>
</feature>
<dbReference type="AlphaFoldDB" id="A0A2N0NM49"/>